<evidence type="ECO:0000313" key="6">
    <source>
        <dbReference type="Ensembl" id="ENSECRP00000004719.1"/>
    </source>
</evidence>
<dbReference type="Gene3D" id="3.40.30.10">
    <property type="entry name" value="Glutaredoxin"/>
    <property type="match status" value="1"/>
</dbReference>
<reference evidence="6" key="3">
    <citation type="submission" date="2025-09" db="UniProtKB">
        <authorList>
            <consortium name="Ensembl"/>
        </authorList>
    </citation>
    <scope>IDENTIFICATION</scope>
</reference>
<dbReference type="PROSITE" id="PS50405">
    <property type="entry name" value="GST_CTER"/>
    <property type="match status" value="1"/>
</dbReference>
<keyword evidence="2" id="KW-0808">Transferase</keyword>
<dbReference type="SFLD" id="SFLDG01205">
    <property type="entry name" value="AMPS.1"/>
    <property type="match status" value="1"/>
</dbReference>
<sequence length="193" mass="22636">MYNCKLTYFNMRGRAELARYIFAYAGMKYEDIRVEWKDWPEIKQTIPFEKLPIMEVDGIIIPQSLAIARYLAKETGLAGATNLEEAQTDALVDCMNDFTIMIPWNEKNKEVKLFLIHSPVLMKNLTKALGEKTWLVGESVTWADFYWEICFTTLNKLKENFAEEYTQLIFLKDRVKAIPEIAEWIKKRPSTEF</sequence>
<dbReference type="SUPFAM" id="SSF47616">
    <property type="entry name" value="GST C-terminal domain-like"/>
    <property type="match status" value="1"/>
</dbReference>
<reference evidence="6" key="2">
    <citation type="submission" date="2025-08" db="UniProtKB">
        <authorList>
            <consortium name="Ensembl"/>
        </authorList>
    </citation>
    <scope>IDENTIFICATION</scope>
</reference>
<dbReference type="Pfam" id="PF02798">
    <property type="entry name" value="GST_N"/>
    <property type="match status" value="1"/>
</dbReference>
<dbReference type="GO" id="GO:0004364">
    <property type="term" value="F:glutathione transferase activity"/>
    <property type="evidence" value="ECO:0007669"/>
    <property type="project" value="UniProtKB-EC"/>
</dbReference>
<dbReference type="InterPro" id="IPR010987">
    <property type="entry name" value="Glutathione-S-Trfase_C-like"/>
</dbReference>
<dbReference type="EC" id="2.5.1.18" evidence="1"/>
<gene>
    <name evidence="6" type="primary">HPGDS</name>
</gene>
<reference evidence="6" key="1">
    <citation type="submission" date="2021-06" db="EMBL/GenBank/DDBJ databases">
        <authorList>
            <consortium name="Wellcome Sanger Institute Data Sharing"/>
        </authorList>
    </citation>
    <scope>NUCLEOTIDE SEQUENCE [LARGE SCALE GENOMIC DNA]</scope>
</reference>
<evidence type="ECO:0000256" key="2">
    <source>
        <dbReference type="ARBA" id="ARBA00022679"/>
    </source>
</evidence>
<dbReference type="GO" id="GO:0006749">
    <property type="term" value="P:glutathione metabolic process"/>
    <property type="evidence" value="ECO:0007669"/>
    <property type="project" value="TreeGrafter"/>
</dbReference>
<accession>A0A8C4RM94</accession>
<dbReference type="AlphaFoldDB" id="A0A8C4RM94"/>
<feature type="domain" description="GST C-terminal" evidence="5">
    <location>
        <begin position="81"/>
        <end position="193"/>
    </location>
</feature>
<protein>
    <recommendedName>
        <fullName evidence="1">glutathione transferase</fullName>
        <ecNumber evidence="1">2.5.1.18</ecNumber>
    </recommendedName>
</protein>
<dbReference type="InterPro" id="IPR040079">
    <property type="entry name" value="Glutathione_S-Trfase"/>
</dbReference>
<dbReference type="SUPFAM" id="SSF52833">
    <property type="entry name" value="Thioredoxin-like"/>
    <property type="match status" value="1"/>
</dbReference>
<evidence type="ECO:0000256" key="1">
    <source>
        <dbReference type="ARBA" id="ARBA00012452"/>
    </source>
</evidence>
<dbReference type="PANTHER" id="PTHR11571:SF224">
    <property type="entry name" value="HEMATOPOIETIC PROSTAGLANDIN D SYNTHASE"/>
    <property type="match status" value="1"/>
</dbReference>
<keyword evidence="7" id="KW-1185">Reference proteome</keyword>
<dbReference type="InterPro" id="IPR036249">
    <property type="entry name" value="Thioredoxin-like_sf"/>
</dbReference>
<dbReference type="InterPro" id="IPR036282">
    <property type="entry name" value="Glutathione-S-Trfase_C_sf"/>
</dbReference>
<comment type="catalytic activity">
    <reaction evidence="3">
        <text>RX + glutathione = an S-substituted glutathione + a halide anion + H(+)</text>
        <dbReference type="Rhea" id="RHEA:16437"/>
        <dbReference type="ChEBI" id="CHEBI:15378"/>
        <dbReference type="ChEBI" id="CHEBI:16042"/>
        <dbReference type="ChEBI" id="CHEBI:17792"/>
        <dbReference type="ChEBI" id="CHEBI:57925"/>
        <dbReference type="ChEBI" id="CHEBI:90779"/>
        <dbReference type="EC" id="2.5.1.18"/>
    </reaction>
</comment>
<dbReference type="Ensembl" id="ENSECRT00000004800.1">
    <property type="protein sequence ID" value="ENSECRP00000004719.1"/>
    <property type="gene ID" value="ENSECRG00000003206.1"/>
</dbReference>
<dbReference type="PANTHER" id="PTHR11571">
    <property type="entry name" value="GLUTATHIONE S-TRANSFERASE"/>
    <property type="match status" value="1"/>
</dbReference>
<name>A0A8C4RM94_ERPCA</name>
<dbReference type="Gene3D" id="1.20.1050.10">
    <property type="match status" value="1"/>
</dbReference>
<proteinExistence type="predicted"/>
<dbReference type="GeneTree" id="ENSGT00940000160278"/>
<dbReference type="InterPro" id="IPR004045">
    <property type="entry name" value="Glutathione_S-Trfase_N"/>
</dbReference>
<dbReference type="SFLD" id="SFLDS00019">
    <property type="entry name" value="Glutathione_Transferase_(cytos"/>
    <property type="match status" value="1"/>
</dbReference>
<dbReference type="SFLD" id="SFLDG00363">
    <property type="entry name" value="AMPS_(cytGST):_Alpha-__Mu-__Pi"/>
    <property type="match status" value="1"/>
</dbReference>
<dbReference type="InterPro" id="IPR050213">
    <property type="entry name" value="GST_superfamily"/>
</dbReference>
<evidence type="ECO:0000313" key="7">
    <source>
        <dbReference type="Proteomes" id="UP000694620"/>
    </source>
</evidence>
<dbReference type="CDD" id="cd03039">
    <property type="entry name" value="GST_N_Sigma_like"/>
    <property type="match status" value="1"/>
</dbReference>
<evidence type="ECO:0000259" key="5">
    <source>
        <dbReference type="PROSITE" id="PS50405"/>
    </source>
</evidence>
<dbReference type="FunFam" id="3.40.30.10:FF:000035">
    <property type="entry name" value="hematopoietic prostaglandin D synthase"/>
    <property type="match status" value="1"/>
</dbReference>
<evidence type="ECO:0000259" key="4">
    <source>
        <dbReference type="PROSITE" id="PS50404"/>
    </source>
</evidence>
<organism evidence="6 7">
    <name type="scientific">Erpetoichthys calabaricus</name>
    <name type="common">Rope fish</name>
    <name type="synonym">Calamoichthys calabaricus</name>
    <dbReference type="NCBI Taxonomy" id="27687"/>
    <lineage>
        <taxon>Eukaryota</taxon>
        <taxon>Metazoa</taxon>
        <taxon>Chordata</taxon>
        <taxon>Craniata</taxon>
        <taxon>Vertebrata</taxon>
        <taxon>Euteleostomi</taxon>
        <taxon>Actinopterygii</taxon>
        <taxon>Polypteriformes</taxon>
        <taxon>Polypteridae</taxon>
        <taxon>Erpetoichthys</taxon>
    </lineage>
</organism>
<dbReference type="Proteomes" id="UP000694620">
    <property type="component" value="Chromosome 5"/>
</dbReference>
<dbReference type="Pfam" id="PF14497">
    <property type="entry name" value="GST_C_3"/>
    <property type="match status" value="1"/>
</dbReference>
<evidence type="ECO:0000256" key="3">
    <source>
        <dbReference type="ARBA" id="ARBA00047960"/>
    </source>
</evidence>
<dbReference type="PROSITE" id="PS50404">
    <property type="entry name" value="GST_NTER"/>
    <property type="match status" value="1"/>
</dbReference>
<dbReference type="InterPro" id="IPR004046">
    <property type="entry name" value="GST_C"/>
</dbReference>
<feature type="domain" description="GST N-terminal" evidence="4">
    <location>
        <begin position="2"/>
        <end position="79"/>
    </location>
</feature>